<keyword evidence="3" id="KW-1185">Reference proteome</keyword>
<dbReference type="PANTHER" id="PTHR37809">
    <property type="entry name" value="RIBOSOMAL PROTEIN S12 METHYLTHIOTRANSFERASE ACCESSORY FACTOR YCAO"/>
    <property type="match status" value="1"/>
</dbReference>
<dbReference type="NCBIfam" id="TIGR03604">
    <property type="entry name" value="TOMM_cyclo_SagD"/>
    <property type="match status" value="1"/>
</dbReference>
<dbReference type="InterPro" id="IPR027624">
    <property type="entry name" value="TOMM_cyclo_SagD"/>
</dbReference>
<dbReference type="EMBL" id="BAAAPE010000015">
    <property type="protein sequence ID" value="GAA2092718.1"/>
    <property type="molecule type" value="Genomic_DNA"/>
</dbReference>
<dbReference type="PANTHER" id="PTHR37809:SF1">
    <property type="entry name" value="RIBOSOMAL PROTEIN S12 METHYLTHIOTRANSFERASE ACCESSORY FACTOR YCAO"/>
    <property type="match status" value="1"/>
</dbReference>
<dbReference type="RefSeq" id="WP_344532454.1">
    <property type="nucleotide sequence ID" value="NZ_BAAAPE010000015.1"/>
</dbReference>
<protein>
    <recommendedName>
        <fullName evidence="1">YcaO domain-containing protein</fullName>
    </recommendedName>
</protein>
<reference evidence="3" key="1">
    <citation type="journal article" date="2019" name="Int. J. Syst. Evol. Microbiol.">
        <title>The Global Catalogue of Microorganisms (GCM) 10K type strain sequencing project: providing services to taxonomists for standard genome sequencing and annotation.</title>
        <authorList>
            <consortium name="The Broad Institute Genomics Platform"/>
            <consortium name="The Broad Institute Genome Sequencing Center for Infectious Disease"/>
            <person name="Wu L."/>
            <person name="Ma J."/>
        </authorList>
    </citation>
    <scope>NUCLEOTIDE SEQUENCE [LARGE SCALE GENOMIC DNA]</scope>
    <source>
        <strain evidence="3">JCM 15478</strain>
    </source>
</reference>
<dbReference type="Gene3D" id="3.40.50.720">
    <property type="entry name" value="NAD(P)-binding Rossmann-like Domain"/>
    <property type="match status" value="1"/>
</dbReference>
<accession>A0ABP5I4V1</accession>
<dbReference type="Gene3D" id="3.30.1330.230">
    <property type="match status" value="2"/>
</dbReference>
<evidence type="ECO:0000313" key="2">
    <source>
        <dbReference type="EMBL" id="GAA2092718.1"/>
    </source>
</evidence>
<dbReference type="Proteomes" id="UP001500016">
    <property type="component" value="Unassembled WGS sequence"/>
</dbReference>
<proteinExistence type="predicted"/>
<sequence length="668" mass="71867">MTEVADRAEENGPRGTRGVRLCGDEELGPWLLGRCAMPPPTAGVTGVWLACVREYGDAPPACYAEAEAEASRWLPLVWEPGALLVGPAGLPGEPGCPRCAWLRRRRNLPLPPGSCGPPYHAPPPGPVLDAAGALVAGELAALAALLAPTARGEGAPPLRTRGALFRVGTGRGVITRHPVLPDPVCERCGPLLPAADLDPLPGRARVSAPGALRTLTGADVAERAGRFVDPYVGLVHEVRERADGGRPVAVAVREPARERPELAHGHRHRHGHVYGYGYGHGADFRTAASTAVLEALERLGGEPTPAALARRGPTAPYRDVAEHAVPPPSFGLHPDASYNRPGFPYVRWSEACETEWAWARSLTRDRPVLVPAGLAHHADPRPARPLFVQELSNGCALGGSLAEAVLHGLLEVAERDAFLATWYARLPLTRIDLDSAPDRRIPVLAAWARERAGRELMAFDATLEQGVPAVWVMAVARQGGAAGRRPAVLCGAAARLRAEDALRAALDELVCTLLAPPRQDGERAAAMLRDPFAVRSMPDHELLYAQSGAYGRLSFLRADGERTPVAVLDRARPWPSSDDLAEHVRELVRRYAEDGMEVLVVDQTRPEHRSAGLRCVKVLVPGTLPMTYGHAFRRIEGLSRVRTLPRTLGFRADALTEEEINPHPHPFA</sequence>
<name>A0ABP5I4V1_9ACTN</name>
<dbReference type="PROSITE" id="PS51664">
    <property type="entry name" value="YCAO"/>
    <property type="match status" value="1"/>
</dbReference>
<evidence type="ECO:0000259" key="1">
    <source>
        <dbReference type="PROSITE" id="PS51664"/>
    </source>
</evidence>
<evidence type="ECO:0000313" key="3">
    <source>
        <dbReference type="Proteomes" id="UP001500016"/>
    </source>
</evidence>
<dbReference type="InterPro" id="IPR022291">
    <property type="entry name" value="Bacteriocin_synth_cyclodeHase"/>
</dbReference>
<organism evidence="2 3">
    <name type="scientific">Streptomyces albiaxialis</name>
    <dbReference type="NCBI Taxonomy" id="329523"/>
    <lineage>
        <taxon>Bacteria</taxon>
        <taxon>Bacillati</taxon>
        <taxon>Actinomycetota</taxon>
        <taxon>Actinomycetes</taxon>
        <taxon>Kitasatosporales</taxon>
        <taxon>Streptomycetaceae</taxon>
        <taxon>Streptomyces</taxon>
    </lineage>
</organism>
<dbReference type="Pfam" id="PF02624">
    <property type="entry name" value="YcaO"/>
    <property type="match status" value="1"/>
</dbReference>
<gene>
    <name evidence="2" type="ORF">GCM10009801_59410</name>
</gene>
<dbReference type="NCBIfam" id="TIGR03882">
    <property type="entry name" value="cyclo_dehyd_2"/>
    <property type="match status" value="1"/>
</dbReference>
<dbReference type="InterPro" id="IPR003776">
    <property type="entry name" value="YcaO-like_dom"/>
</dbReference>
<feature type="domain" description="YcaO" evidence="1">
    <location>
        <begin position="279"/>
        <end position="668"/>
    </location>
</feature>
<comment type="caution">
    <text evidence="2">The sequence shown here is derived from an EMBL/GenBank/DDBJ whole genome shotgun (WGS) entry which is preliminary data.</text>
</comment>